<dbReference type="Proteomes" id="UP000002366">
    <property type="component" value="Chromosome"/>
</dbReference>
<dbReference type="KEGG" id="aco:Amico_1761"/>
<dbReference type="OrthoDB" id="2087at2"/>
<dbReference type="SUPFAM" id="SSF53850">
    <property type="entry name" value="Periplasmic binding protein-like II"/>
    <property type="match status" value="1"/>
</dbReference>
<evidence type="ECO:0000313" key="3">
    <source>
        <dbReference type="EMBL" id="ADE57874.1"/>
    </source>
</evidence>
<dbReference type="PROSITE" id="PS51257">
    <property type="entry name" value="PROKAR_LIPOPROTEIN"/>
    <property type="match status" value="1"/>
</dbReference>
<keyword evidence="1 2" id="KW-0732">Signal</keyword>
<dbReference type="PANTHER" id="PTHR33376">
    <property type="match status" value="1"/>
</dbReference>
<organism evidence="3 4">
    <name type="scientific">Aminobacterium colombiense (strain DSM 12261 / ALA-1)</name>
    <dbReference type="NCBI Taxonomy" id="572547"/>
    <lineage>
        <taxon>Bacteria</taxon>
        <taxon>Thermotogati</taxon>
        <taxon>Synergistota</taxon>
        <taxon>Synergistia</taxon>
        <taxon>Synergistales</taxon>
        <taxon>Aminobacteriaceae</taxon>
        <taxon>Aminobacterium</taxon>
    </lineage>
</organism>
<dbReference type="HOGENOM" id="CLU_036176_0_0_0"/>
<dbReference type="STRING" id="572547.Amico_1761"/>
<dbReference type="Gene3D" id="3.40.190.170">
    <property type="entry name" value="Bacterial extracellular solute-binding protein, family 7"/>
    <property type="match status" value="1"/>
</dbReference>
<feature type="signal peptide" evidence="2">
    <location>
        <begin position="1"/>
        <end position="30"/>
    </location>
</feature>
<dbReference type="AlphaFoldDB" id="D5EH42"/>
<feature type="chain" id="PRO_5003070694" evidence="2">
    <location>
        <begin position="31"/>
        <end position="358"/>
    </location>
</feature>
<gene>
    <name evidence="3" type="ordered locus">Amico_1761</name>
</gene>
<protein>
    <submittedName>
        <fullName evidence="3">Extracellular solute-binding protein, family 7</fullName>
    </submittedName>
</protein>
<dbReference type="GO" id="GO:0055085">
    <property type="term" value="P:transmembrane transport"/>
    <property type="evidence" value="ECO:0007669"/>
    <property type="project" value="InterPro"/>
</dbReference>
<dbReference type="PANTHER" id="PTHR33376:SF5">
    <property type="entry name" value="EXTRACYTOPLASMIC SOLUTE RECEPTOR PROTEIN"/>
    <property type="match status" value="1"/>
</dbReference>
<dbReference type="RefSeq" id="WP_013049136.1">
    <property type="nucleotide sequence ID" value="NC_014011.1"/>
</dbReference>
<sequence>MKVSSKIGIFALCVALFLACGFMNPETSEAADTVYKWRAVTHSLSGTEDYKIIQEFCEMVNKASNGRLVIEPFGAGVLFPVFDSFDAIKNGIVELSMCSTGYWTGKDPMFAAFATRPGCPIRSYHEVMYLDRAAYPVMKELYAKHGLTLLGTFDACTPEPLMLAKKPIQSIQDFKGMNIRTSGMGTQFYQALGASAVSLSGPEIYTALQLGTIDAAEWTNWQENMEMGFHEVVKYALDPAVHIGATSSKFLTVNPKKWEALPEDLKTIVLLAMDHARYQSALKMHSSDEFYKRKWIESGVEVVSLPAEDFKEMQKVGMKVYKEYVEKAPNGQAYLEIYARVLHELGYEEEARFYGYGQ</sequence>
<dbReference type="InterPro" id="IPR018389">
    <property type="entry name" value="DctP_fam"/>
</dbReference>
<dbReference type="NCBIfam" id="NF037995">
    <property type="entry name" value="TRAP_S1"/>
    <property type="match status" value="1"/>
</dbReference>
<dbReference type="eggNOG" id="COG4663">
    <property type="taxonomic scope" value="Bacteria"/>
</dbReference>
<dbReference type="InterPro" id="IPR038404">
    <property type="entry name" value="TRAP_DctP_sf"/>
</dbReference>
<evidence type="ECO:0000256" key="1">
    <source>
        <dbReference type="ARBA" id="ARBA00022729"/>
    </source>
</evidence>
<reference evidence="3 4" key="1">
    <citation type="journal article" date="2010" name="Stand. Genomic Sci.">
        <title>Complete genome sequence of Aminobacterium colombiense type strain (ALA-1).</title>
        <authorList>
            <person name="Chertkov O."/>
            <person name="Sikorski J."/>
            <person name="Brambilla E."/>
            <person name="Lapidus A."/>
            <person name="Copeland A."/>
            <person name="Glavina Del Rio T."/>
            <person name="Nolan M."/>
            <person name="Lucas S."/>
            <person name="Tice H."/>
            <person name="Cheng J.F."/>
            <person name="Han C."/>
            <person name="Detter J.C."/>
            <person name="Bruce D."/>
            <person name="Tapia R."/>
            <person name="Goodwin L."/>
            <person name="Pitluck S."/>
            <person name="Liolios K."/>
            <person name="Ivanova N."/>
            <person name="Mavromatis K."/>
            <person name="Ovchinnikova G."/>
            <person name="Pati A."/>
            <person name="Chen A."/>
            <person name="Palaniappan K."/>
            <person name="Land M."/>
            <person name="Hauser L."/>
            <person name="Chang Y.J."/>
            <person name="Jeffries C.D."/>
            <person name="Spring S."/>
            <person name="Rohde M."/>
            <person name="Goker M."/>
            <person name="Bristow J."/>
            <person name="Eisen J.A."/>
            <person name="Markowitz V."/>
            <person name="Hugenholtz P."/>
            <person name="Kyrpides N.C."/>
            <person name="Klenk H.P."/>
        </authorList>
    </citation>
    <scope>NUCLEOTIDE SEQUENCE [LARGE SCALE GENOMIC DNA]</scope>
    <source>
        <strain evidence="4">DSM 12261 / ALA-1</strain>
    </source>
</reference>
<proteinExistence type="predicted"/>
<keyword evidence="4" id="KW-1185">Reference proteome</keyword>
<evidence type="ECO:0000313" key="4">
    <source>
        <dbReference type="Proteomes" id="UP000002366"/>
    </source>
</evidence>
<evidence type="ECO:0000256" key="2">
    <source>
        <dbReference type="SAM" id="SignalP"/>
    </source>
</evidence>
<dbReference type="Pfam" id="PF03480">
    <property type="entry name" value="DctP"/>
    <property type="match status" value="1"/>
</dbReference>
<accession>D5EH42</accession>
<name>D5EH42_AMICL</name>
<dbReference type="CDD" id="cd13683">
    <property type="entry name" value="PBP2_TRAP_DctP6_7"/>
    <property type="match status" value="1"/>
</dbReference>
<dbReference type="EMBL" id="CP001997">
    <property type="protein sequence ID" value="ADE57874.1"/>
    <property type="molecule type" value="Genomic_DNA"/>
</dbReference>